<evidence type="ECO:0000259" key="5">
    <source>
        <dbReference type="PROSITE" id="PS50977"/>
    </source>
</evidence>
<keyword evidence="3" id="KW-0804">Transcription</keyword>
<dbReference type="Pfam" id="PF00440">
    <property type="entry name" value="TetR_N"/>
    <property type="match status" value="1"/>
</dbReference>
<dbReference type="Gene3D" id="1.10.10.60">
    <property type="entry name" value="Homeodomain-like"/>
    <property type="match status" value="1"/>
</dbReference>
<name>A0A1T3P388_9ACTN</name>
<dbReference type="PANTHER" id="PTHR30055">
    <property type="entry name" value="HTH-TYPE TRANSCRIPTIONAL REGULATOR RUTR"/>
    <property type="match status" value="1"/>
</dbReference>
<dbReference type="InterPro" id="IPR036271">
    <property type="entry name" value="Tet_transcr_reg_TetR-rel_C_sf"/>
</dbReference>
<keyword evidence="7" id="KW-1185">Reference proteome</keyword>
<dbReference type="SUPFAM" id="SSF48498">
    <property type="entry name" value="Tetracyclin repressor-like, C-terminal domain"/>
    <property type="match status" value="1"/>
</dbReference>
<dbReference type="GO" id="GO:0003700">
    <property type="term" value="F:DNA-binding transcription factor activity"/>
    <property type="evidence" value="ECO:0007669"/>
    <property type="project" value="TreeGrafter"/>
</dbReference>
<gene>
    <name evidence="6" type="ORF">B4N89_23850</name>
</gene>
<dbReference type="EMBL" id="MWQN01000001">
    <property type="protein sequence ID" value="OPC83568.1"/>
    <property type="molecule type" value="Genomic_DNA"/>
</dbReference>
<dbReference type="PANTHER" id="PTHR30055:SF225">
    <property type="entry name" value="TRANSCRIPTIONAL REGULATORY PROTEIN-RELATED"/>
    <property type="match status" value="1"/>
</dbReference>
<keyword evidence="1" id="KW-0805">Transcription regulation</keyword>
<dbReference type="InterPro" id="IPR009057">
    <property type="entry name" value="Homeodomain-like_sf"/>
</dbReference>
<reference evidence="6 7" key="1">
    <citation type="submission" date="2017-03" db="EMBL/GenBank/DDBJ databases">
        <title>Draft genome sequence of Streptomyces scabrisporus NF3, endophyte isolated from Amphipterygium adstringens.</title>
        <authorList>
            <person name="Vazquez M."/>
            <person name="Ceapa C.D."/>
            <person name="Rodriguez Luna D."/>
            <person name="Sanchez Esquivel S."/>
        </authorList>
    </citation>
    <scope>NUCLEOTIDE SEQUENCE [LARGE SCALE GENOMIC DNA]</scope>
    <source>
        <strain evidence="6 7">NF3</strain>
    </source>
</reference>
<organism evidence="6 7">
    <name type="scientific">Embleya scabrispora</name>
    <dbReference type="NCBI Taxonomy" id="159449"/>
    <lineage>
        <taxon>Bacteria</taxon>
        <taxon>Bacillati</taxon>
        <taxon>Actinomycetota</taxon>
        <taxon>Actinomycetes</taxon>
        <taxon>Kitasatosporales</taxon>
        <taxon>Streptomycetaceae</taxon>
        <taxon>Embleya</taxon>
    </lineage>
</organism>
<keyword evidence="2 4" id="KW-0238">DNA-binding</keyword>
<evidence type="ECO:0000256" key="2">
    <source>
        <dbReference type="ARBA" id="ARBA00023125"/>
    </source>
</evidence>
<dbReference type="InterPro" id="IPR011075">
    <property type="entry name" value="TetR_C"/>
</dbReference>
<dbReference type="InterPro" id="IPR050109">
    <property type="entry name" value="HTH-type_TetR-like_transc_reg"/>
</dbReference>
<dbReference type="Pfam" id="PF16859">
    <property type="entry name" value="TetR_C_11"/>
    <property type="match status" value="1"/>
</dbReference>
<evidence type="ECO:0000256" key="1">
    <source>
        <dbReference type="ARBA" id="ARBA00023015"/>
    </source>
</evidence>
<evidence type="ECO:0000256" key="4">
    <source>
        <dbReference type="PROSITE-ProRule" id="PRU00335"/>
    </source>
</evidence>
<dbReference type="SUPFAM" id="SSF46689">
    <property type="entry name" value="Homeodomain-like"/>
    <property type="match status" value="1"/>
</dbReference>
<protein>
    <recommendedName>
        <fullName evidence="5">HTH tetR-type domain-containing protein</fullName>
    </recommendedName>
</protein>
<feature type="domain" description="HTH tetR-type" evidence="5">
    <location>
        <begin position="30"/>
        <end position="90"/>
    </location>
</feature>
<comment type="caution">
    <text evidence="6">The sequence shown here is derived from an EMBL/GenBank/DDBJ whole genome shotgun (WGS) entry which is preliminary data.</text>
</comment>
<dbReference type="PROSITE" id="PS50977">
    <property type="entry name" value="HTH_TETR_2"/>
    <property type="match status" value="1"/>
</dbReference>
<dbReference type="STRING" id="159449.B4N89_23850"/>
<dbReference type="Proteomes" id="UP000190037">
    <property type="component" value="Unassembled WGS sequence"/>
</dbReference>
<evidence type="ECO:0000256" key="3">
    <source>
        <dbReference type="ARBA" id="ARBA00023163"/>
    </source>
</evidence>
<dbReference type="Gene3D" id="1.10.357.10">
    <property type="entry name" value="Tetracycline Repressor, domain 2"/>
    <property type="match status" value="1"/>
</dbReference>
<feature type="DNA-binding region" description="H-T-H motif" evidence="4">
    <location>
        <begin position="53"/>
        <end position="72"/>
    </location>
</feature>
<dbReference type="GO" id="GO:0000976">
    <property type="term" value="F:transcription cis-regulatory region binding"/>
    <property type="evidence" value="ECO:0007669"/>
    <property type="project" value="TreeGrafter"/>
</dbReference>
<accession>A0A1T3P388</accession>
<dbReference type="AlphaFoldDB" id="A0A1T3P388"/>
<sequence length="213" mass="22925">MTVSTGVRAGHVETALLVTDYRQRPRKRGVTLERAITEAVLAELGERGYAGLTFEGVATRAGTGKSALYRRWPDKVGMVADAISATLPDPESLSFPGALRGDLIVYLGAIARSMLGPLGLGTRMLCGELSRHHEFAEMWEQRVVGPWTALLTEVIADAIARGEARQGALAPECVLTGPTFLCQRFTVSGVPMTDAEIESLVDNALIPMLAFRD</sequence>
<dbReference type="InterPro" id="IPR001647">
    <property type="entry name" value="HTH_TetR"/>
</dbReference>
<evidence type="ECO:0000313" key="7">
    <source>
        <dbReference type="Proteomes" id="UP000190037"/>
    </source>
</evidence>
<evidence type="ECO:0000313" key="6">
    <source>
        <dbReference type="EMBL" id="OPC83568.1"/>
    </source>
</evidence>
<proteinExistence type="predicted"/>